<dbReference type="SUPFAM" id="SSF53474">
    <property type="entry name" value="alpha/beta-Hydrolases"/>
    <property type="match status" value="1"/>
</dbReference>
<evidence type="ECO:0000313" key="4">
    <source>
        <dbReference type="Proteomes" id="UP001597045"/>
    </source>
</evidence>
<reference evidence="4" key="1">
    <citation type="journal article" date="2019" name="Int. J. Syst. Evol. Microbiol.">
        <title>The Global Catalogue of Microorganisms (GCM) 10K type strain sequencing project: providing services to taxonomists for standard genome sequencing and annotation.</title>
        <authorList>
            <consortium name="The Broad Institute Genomics Platform"/>
            <consortium name="The Broad Institute Genome Sequencing Center for Infectious Disease"/>
            <person name="Wu L."/>
            <person name="Ma J."/>
        </authorList>
    </citation>
    <scope>NUCLEOTIDE SEQUENCE [LARGE SCALE GENOMIC DNA]</scope>
    <source>
        <strain evidence="4">JCM 31486</strain>
    </source>
</reference>
<feature type="domain" description="DUF7379" evidence="2">
    <location>
        <begin position="237"/>
        <end position="343"/>
    </location>
</feature>
<protein>
    <submittedName>
        <fullName evidence="3">Esterase/lipase family protein</fullName>
    </submittedName>
</protein>
<dbReference type="InterPro" id="IPR029058">
    <property type="entry name" value="AB_hydrolase_fold"/>
</dbReference>
<feature type="non-terminal residue" evidence="3">
    <location>
        <position position="343"/>
    </location>
</feature>
<feature type="region of interest" description="Disordered" evidence="1">
    <location>
        <begin position="25"/>
        <end position="55"/>
    </location>
</feature>
<gene>
    <name evidence="3" type="ORF">ACFQ1S_18180</name>
</gene>
<organism evidence="3 4">
    <name type="scientific">Kibdelosporangium lantanae</name>
    <dbReference type="NCBI Taxonomy" id="1497396"/>
    <lineage>
        <taxon>Bacteria</taxon>
        <taxon>Bacillati</taxon>
        <taxon>Actinomycetota</taxon>
        <taxon>Actinomycetes</taxon>
        <taxon>Pseudonocardiales</taxon>
        <taxon>Pseudonocardiaceae</taxon>
        <taxon>Kibdelosporangium</taxon>
    </lineage>
</organism>
<evidence type="ECO:0000313" key="3">
    <source>
        <dbReference type="EMBL" id="MFD1047334.1"/>
    </source>
</evidence>
<dbReference type="EMBL" id="JBHTIS010001026">
    <property type="protein sequence ID" value="MFD1047334.1"/>
    <property type="molecule type" value="Genomic_DNA"/>
</dbReference>
<sequence length="343" mass="38049">MTDFDAGDVVELGYGVRLRAVEVSGQAGDARPSPLEGTPVRDAEPADPTDFLADAGSVAPDELGQAILVSGMRLRVTIPFDELVSPQNQPVEPQRGPVDVPHLEIEVEAPEHQDEGQVILEVDNTGHIRWHYPRDAEVANSLERRPGTQVFDIPVERFELPGQMGFSTARGVLGFGVRKVLHLIRFPIERLAEVAVHHMVRWWEQRHRGYQLTLLGEDPRLLVDTDRLAALADKPLLLLVHGTFSTGDAFRQLYSDQQWLANIRKRYGGVLIFDHPSMHVAPEDNARWLLDQLPTDRTLTLDVVSHSRGGLVARQIPLQSGVACPPRIRRLVQVGPPNAGTVL</sequence>
<comment type="caution">
    <text evidence="3">The sequence shown here is derived from an EMBL/GenBank/DDBJ whole genome shotgun (WGS) entry which is preliminary data.</text>
</comment>
<dbReference type="Proteomes" id="UP001597045">
    <property type="component" value="Unassembled WGS sequence"/>
</dbReference>
<evidence type="ECO:0000259" key="2">
    <source>
        <dbReference type="Pfam" id="PF24096"/>
    </source>
</evidence>
<dbReference type="Gene3D" id="3.40.50.1820">
    <property type="entry name" value="alpha/beta hydrolase"/>
    <property type="match status" value="1"/>
</dbReference>
<dbReference type="Pfam" id="PF24096">
    <property type="entry name" value="DUF7379"/>
    <property type="match status" value="1"/>
</dbReference>
<name>A0ABW3MDN4_9PSEU</name>
<proteinExistence type="predicted"/>
<keyword evidence="4" id="KW-1185">Reference proteome</keyword>
<dbReference type="InterPro" id="IPR055803">
    <property type="entry name" value="DUF7379"/>
</dbReference>
<evidence type="ECO:0000256" key="1">
    <source>
        <dbReference type="SAM" id="MobiDB-lite"/>
    </source>
</evidence>
<accession>A0ABW3MDN4</accession>